<proteinExistence type="predicted"/>
<dbReference type="PROSITE" id="PS51257">
    <property type="entry name" value="PROKAR_LIPOPROTEIN"/>
    <property type="match status" value="1"/>
</dbReference>
<keyword evidence="4" id="KW-1185">Reference proteome</keyword>
<dbReference type="EMBL" id="PKUQ01000019">
    <property type="protein sequence ID" value="PLW77183.1"/>
    <property type="molecule type" value="Genomic_DNA"/>
</dbReference>
<evidence type="ECO:0000313" key="4">
    <source>
        <dbReference type="Proteomes" id="UP000234881"/>
    </source>
</evidence>
<name>A0A2N5XRP1_9HYPH</name>
<evidence type="ECO:0000256" key="2">
    <source>
        <dbReference type="SAM" id="SignalP"/>
    </source>
</evidence>
<dbReference type="AlphaFoldDB" id="A0A2N5XRP1"/>
<dbReference type="RefSeq" id="WP_101533873.1">
    <property type="nucleotide sequence ID" value="NZ_PKUQ01000019.1"/>
</dbReference>
<comment type="caution">
    <text evidence="3">The sequence shown here is derived from an EMBL/GenBank/DDBJ whole genome shotgun (WGS) entry which is preliminary data.</text>
</comment>
<feature type="chain" id="PRO_5014872517" evidence="2">
    <location>
        <begin position="28"/>
        <end position="269"/>
    </location>
</feature>
<evidence type="ECO:0000313" key="3">
    <source>
        <dbReference type="EMBL" id="PLW77183.1"/>
    </source>
</evidence>
<protein>
    <submittedName>
        <fullName evidence="3">Uncharacterized protein</fullName>
    </submittedName>
</protein>
<dbReference type="OrthoDB" id="7357843at2"/>
<organism evidence="3 4">
    <name type="scientific">Cohaesibacter celericrescens</name>
    <dbReference type="NCBI Taxonomy" id="2067669"/>
    <lineage>
        <taxon>Bacteria</taxon>
        <taxon>Pseudomonadati</taxon>
        <taxon>Pseudomonadota</taxon>
        <taxon>Alphaproteobacteria</taxon>
        <taxon>Hyphomicrobiales</taxon>
        <taxon>Cohaesibacteraceae</taxon>
    </lineage>
</organism>
<accession>A0A2N5XRP1</accession>
<keyword evidence="2" id="KW-0732">Signal</keyword>
<reference evidence="3 4" key="1">
    <citation type="submission" date="2018-01" db="EMBL/GenBank/DDBJ databases">
        <title>The draft genome sequence of Cohaesibacter sp. H1304.</title>
        <authorList>
            <person name="Wang N.-N."/>
            <person name="Du Z.-J."/>
        </authorList>
    </citation>
    <scope>NUCLEOTIDE SEQUENCE [LARGE SCALE GENOMIC DNA]</scope>
    <source>
        <strain evidence="3 4">H1304</strain>
    </source>
</reference>
<dbReference type="Proteomes" id="UP000234881">
    <property type="component" value="Unassembled WGS sequence"/>
</dbReference>
<sequence length="269" mass="28498">MAIPHLKPTLFASVFCISAAISCPSFAAMAVIDINGLTEAQKQVAALKAQLDTAKDSLKVVTDQLETLKEVQKTATDTLGAIGELGNISVPSLNFDQLASSIASDKSCLMSNFEDLMPSINTESLSLGSLCDRSTAYKTGLVATKEKMREGSWEEKTAIQKAVKTNRANTISDATFKGLAQADQAQDTASITLETAQDYKQAGKSATDMNGRLQVLVEIGVAQLTTQAQTNQILAQILKVTSASIVSKQVPIENDLAEDADYGSGEASE</sequence>
<feature type="coiled-coil region" evidence="1">
    <location>
        <begin position="37"/>
        <end position="71"/>
    </location>
</feature>
<keyword evidence="1" id="KW-0175">Coiled coil</keyword>
<feature type="signal peptide" evidence="2">
    <location>
        <begin position="1"/>
        <end position="27"/>
    </location>
</feature>
<gene>
    <name evidence="3" type="ORF">C0081_10950</name>
</gene>
<evidence type="ECO:0000256" key="1">
    <source>
        <dbReference type="SAM" id="Coils"/>
    </source>
</evidence>